<dbReference type="RefSeq" id="WP_313845337.1">
    <property type="nucleotide sequence ID" value="NZ_JAVLAM010000001.1"/>
</dbReference>
<dbReference type="Pfam" id="PF02325">
    <property type="entry name" value="CCB3_YggT"/>
    <property type="match status" value="1"/>
</dbReference>
<reference evidence="2" key="1">
    <citation type="submission" date="2023-08" db="EMBL/GenBank/DDBJ databases">
        <authorList>
            <person name="Page C.A."/>
            <person name="Perez-Diaz I.M."/>
        </authorList>
    </citation>
    <scope>NUCLEOTIDE SEQUENCE</scope>
    <source>
        <strain evidence="2">3.8.38</strain>
    </source>
</reference>
<dbReference type="EMBL" id="JAVLAM010000001">
    <property type="protein sequence ID" value="MDT7014772.1"/>
    <property type="molecule type" value="Genomic_DNA"/>
</dbReference>
<comment type="caution">
    <text evidence="2">The sequence shown here is derived from an EMBL/GenBank/DDBJ whole genome shotgun (WGS) entry which is preliminary data.</text>
</comment>
<proteinExistence type="predicted"/>
<protein>
    <submittedName>
        <fullName evidence="2">YggT family protein</fullName>
    </submittedName>
</protein>
<dbReference type="InterPro" id="IPR003425">
    <property type="entry name" value="CCB3/YggT"/>
</dbReference>
<keyword evidence="1" id="KW-0812">Transmembrane</keyword>
<dbReference type="GO" id="GO:0016020">
    <property type="term" value="C:membrane"/>
    <property type="evidence" value="ECO:0007669"/>
    <property type="project" value="InterPro"/>
</dbReference>
<organism evidence="2 3">
    <name type="scientific">Levilactobacillus namurensis</name>
    <dbReference type="NCBI Taxonomy" id="380393"/>
    <lineage>
        <taxon>Bacteria</taxon>
        <taxon>Bacillati</taxon>
        <taxon>Bacillota</taxon>
        <taxon>Bacilli</taxon>
        <taxon>Lactobacillales</taxon>
        <taxon>Lactobacillaceae</taxon>
        <taxon>Levilactobacillus</taxon>
    </lineage>
</organism>
<evidence type="ECO:0000313" key="2">
    <source>
        <dbReference type="EMBL" id="MDT7014772.1"/>
    </source>
</evidence>
<evidence type="ECO:0000313" key="3">
    <source>
        <dbReference type="Proteomes" id="UP001254075"/>
    </source>
</evidence>
<feature type="transmembrane region" description="Helical" evidence="1">
    <location>
        <begin position="58"/>
        <end position="84"/>
    </location>
</feature>
<gene>
    <name evidence="2" type="ORF">RI532_10195</name>
</gene>
<dbReference type="Proteomes" id="UP001254075">
    <property type="component" value="Unassembled WGS sequence"/>
</dbReference>
<dbReference type="AlphaFoldDB" id="A0AAW8W6H0"/>
<feature type="transmembrane region" description="Helical" evidence="1">
    <location>
        <begin position="12"/>
        <end position="32"/>
    </location>
</feature>
<name>A0AAW8W6H0_9LACO</name>
<keyword evidence="1" id="KW-1133">Transmembrane helix</keyword>
<sequence>MLSLVGVIFKVLNWCISAYILLIVVYALMSWLPGAYRSRLGQFVGRIVNPFLSYFDRIALGPLGFGPVVAIVVLTLVQYGLYALEGMLINLMLS</sequence>
<evidence type="ECO:0000256" key="1">
    <source>
        <dbReference type="SAM" id="Phobius"/>
    </source>
</evidence>
<keyword evidence="1" id="KW-0472">Membrane</keyword>
<accession>A0AAW8W6H0</accession>